<evidence type="ECO:0000313" key="2">
    <source>
        <dbReference type="Proteomes" id="UP000606786"/>
    </source>
</evidence>
<comment type="caution">
    <text evidence="1">The sequence shown here is derived from an EMBL/GenBank/DDBJ whole genome shotgun (WGS) entry which is preliminary data.</text>
</comment>
<dbReference type="EMBL" id="CAJHJT010000034">
    <property type="protein sequence ID" value="CAD7002255.1"/>
    <property type="molecule type" value="Genomic_DNA"/>
</dbReference>
<name>A0A811UW80_CERCA</name>
<dbReference type="AlphaFoldDB" id="A0A811UW80"/>
<sequence>MHSYLDRSNLECGSIIWNPIYSTYWYSNSIDRVQIRFYRFGPSTTTHYTIQHYNSYKTFLIRTLTSSGSGSVKTLIRPCFFHNWSNPILAFGVFIFRLLCCPKRNRRFFIPTALTIF</sequence>
<accession>A0A811UW80</accession>
<proteinExistence type="predicted"/>
<keyword evidence="2" id="KW-1185">Reference proteome</keyword>
<gene>
    <name evidence="1" type="ORF">CCAP1982_LOCUS10751</name>
</gene>
<dbReference type="Proteomes" id="UP000606786">
    <property type="component" value="Unassembled WGS sequence"/>
</dbReference>
<reference evidence="1" key="1">
    <citation type="submission" date="2020-11" db="EMBL/GenBank/DDBJ databases">
        <authorList>
            <person name="Whitehead M."/>
        </authorList>
    </citation>
    <scope>NUCLEOTIDE SEQUENCE</scope>
    <source>
        <strain evidence="1">EGII</strain>
    </source>
</reference>
<organism evidence="1 2">
    <name type="scientific">Ceratitis capitata</name>
    <name type="common">Mediterranean fruit fly</name>
    <name type="synonym">Tephritis capitata</name>
    <dbReference type="NCBI Taxonomy" id="7213"/>
    <lineage>
        <taxon>Eukaryota</taxon>
        <taxon>Metazoa</taxon>
        <taxon>Ecdysozoa</taxon>
        <taxon>Arthropoda</taxon>
        <taxon>Hexapoda</taxon>
        <taxon>Insecta</taxon>
        <taxon>Pterygota</taxon>
        <taxon>Neoptera</taxon>
        <taxon>Endopterygota</taxon>
        <taxon>Diptera</taxon>
        <taxon>Brachycera</taxon>
        <taxon>Muscomorpha</taxon>
        <taxon>Tephritoidea</taxon>
        <taxon>Tephritidae</taxon>
        <taxon>Ceratitis</taxon>
        <taxon>Ceratitis</taxon>
    </lineage>
</organism>
<protein>
    <submittedName>
        <fullName evidence="1">(Mediterranean fruit fly) hypothetical protein</fullName>
    </submittedName>
</protein>
<evidence type="ECO:0000313" key="1">
    <source>
        <dbReference type="EMBL" id="CAD7002255.1"/>
    </source>
</evidence>